<organism evidence="1 2">
    <name type="scientific">Mammaliicoccus lentus</name>
    <name type="common">Staphylococcus lentus</name>
    <dbReference type="NCBI Taxonomy" id="42858"/>
    <lineage>
        <taxon>Bacteria</taxon>
        <taxon>Bacillati</taxon>
        <taxon>Bacillota</taxon>
        <taxon>Bacilli</taxon>
        <taxon>Bacillales</taxon>
        <taxon>Staphylococcaceae</taxon>
        <taxon>Mammaliicoccus</taxon>
    </lineage>
</organism>
<keyword evidence="2" id="KW-1185">Reference proteome</keyword>
<name>A0ABS6GT35_MAMLE</name>
<dbReference type="Proteomes" id="UP000770161">
    <property type="component" value="Unassembled WGS sequence"/>
</dbReference>
<proteinExistence type="predicted"/>
<evidence type="ECO:0000313" key="2">
    <source>
        <dbReference type="Proteomes" id="UP000770161"/>
    </source>
</evidence>
<comment type="caution">
    <text evidence="1">The sequence shown here is derived from an EMBL/GenBank/DDBJ whole genome shotgun (WGS) entry which is preliminary data.</text>
</comment>
<reference evidence="1 2" key="1">
    <citation type="submission" date="2021-06" db="EMBL/GenBank/DDBJ databases">
        <title>Staphylococcus lentus K169 genome sequencing.</title>
        <authorList>
            <person name="Sundareshan S."/>
            <person name="Akhila D.S."/>
            <person name="Prachi D."/>
            <person name="Sivakumar R."/>
            <person name="Rajendhran J."/>
            <person name="Isloor S."/>
            <person name="Hegde N.R."/>
        </authorList>
    </citation>
    <scope>NUCLEOTIDE SEQUENCE [LARGE SCALE GENOMIC DNA]</scope>
    <source>
        <strain evidence="1 2">K169</strain>
    </source>
</reference>
<evidence type="ECO:0000313" key="1">
    <source>
        <dbReference type="EMBL" id="MBU6112519.1"/>
    </source>
</evidence>
<dbReference type="RefSeq" id="WP_216683166.1">
    <property type="nucleotide sequence ID" value="NZ_JAHLZN010000001.1"/>
</dbReference>
<dbReference type="EMBL" id="JAHLZN010000001">
    <property type="protein sequence ID" value="MBU6112519.1"/>
    <property type="molecule type" value="Genomic_DNA"/>
</dbReference>
<protein>
    <submittedName>
        <fullName evidence="1">Uncharacterized protein</fullName>
    </submittedName>
</protein>
<sequence length="94" mass="11001">MAYEYEYEGKNMMAGVYSSLATNESVKELEEVYAKAKAWQKLKEEMKQDYNVTKQVNDEMALRDLALLDDYLRRIDELDGTNEFSNLLSDLEDE</sequence>
<accession>A0ABS6GT35</accession>
<gene>
    <name evidence="1" type="ORF">KQ656_01040</name>
</gene>